<feature type="compositionally biased region" description="Pro residues" evidence="1">
    <location>
        <begin position="45"/>
        <end position="58"/>
    </location>
</feature>
<keyword evidence="2" id="KW-1185">Reference proteome</keyword>
<gene>
    <name evidence="3" type="primary">LOC106802358</name>
</gene>
<dbReference type="RefSeq" id="XP_014645509.1">
    <property type="nucleotide sequence ID" value="XM_014790023.1"/>
</dbReference>
<accession>A0ABM1D128</accession>
<protein>
    <submittedName>
        <fullName evidence="3">Anther-specific proline-rich protein APG-like</fullName>
    </submittedName>
</protein>
<evidence type="ECO:0000313" key="3">
    <source>
        <dbReference type="RefSeq" id="XP_014645509.1"/>
    </source>
</evidence>
<name>A0ABM1D128_CERSS</name>
<evidence type="ECO:0000256" key="1">
    <source>
        <dbReference type="SAM" id="MobiDB-lite"/>
    </source>
</evidence>
<sequence length="138" mass="14331">MHTPTPRAIAPAPSGCPSPQPRRDQPRIPLDPAWTSGRLAAPECHPAPVPAPPPPSVPTTPEDARSLALFPKSPPERREVRGAAPGALNPAEPPPAPQSLPRRWVRAQGVGSLVPPPLTSRRPSPQVLEAGATGGPAD</sequence>
<organism evidence="2 3">
    <name type="scientific">Ceratotherium simum simum</name>
    <name type="common">Southern white rhinoceros</name>
    <dbReference type="NCBI Taxonomy" id="73337"/>
    <lineage>
        <taxon>Eukaryota</taxon>
        <taxon>Metazoa</taxon>
        <taxon>Chordata</taxon>
        <taxon>Craniata</taxon>
        <taxon>Vertebrata</taxon>
        <taxon>Euteleostomi</taxon>
        <taxon>Mammalia</taxon>
        <taxon>Eutheria</taxon>
        <taxon>Laurasiatheria</taxon>
        <taxon>Perissodactyla</taxon>
        <taxon>Rhinocerotidae</taxon>
        <taxon>Ceratotherium</taxon>
    </lineage>
</organism>
<evidence type="ECO:0000313" key="2">
    <source>
        <dbReference type="Proteomes" id="UP000694910"/>
    </source>
</evidence>
<dbReference type="Proteomes" id="UP000694910">
    <property type="component" value="Unplaced"/>
</dbReference>
<proteinExistence type="predicted"/>
<feature type="region of interest" description="Disordered" evidence="1">
    <location>
        <begin position="1"/>
        <end position="138"/>
    </location>
</feature>
<dbReference type="GeneID" id="106802358"/>
<reference evidence="3" key="1">
    <citation type="submission" date="2025-08" db="UniProtKB">
        <authorList>
            <consortium name="RefSeq"/>
        </authorList>
    </citation>
    <scope>IDENTIFICATION</scope>
</reference>